<dbReference type="GO" id="GO:0005960">
    <property type="term" value="C:glycine cleavage complex"/>
    <property type="evidence" value="ECO:0007669"/>
    <property type="project" value="UniProtKB-UniRule"/>
</dbReference>
<dbReference type="GO" id="GO:0019464">
    <property type="term" value="P:glycine decarboxylation via glycine cleavage system"/>
    <property type="evidence" value="ECO:0007669"/>
    <property type="project" value="UniProtKB-UniRule"/>
</dbReference>
<dbReference type="STRING" id="312017.I7M0D6"/>
<keyword evidence="2 4" id="KW-0450">Lipoyl</keyword>
<dbReference type="Pfam" id="PF01597">
    <property type="entry name" value="GCV_H"/>
    <property type="match status" value="1"/>
</dbReference>
<dbReference type="PROSITE" id="PS00189">
    <property type="entry name" value="LIPOYL"/>
    <property type="match status" value="1"/>
</dbReference>
<dbReference type="NCBIfam" id="NF002270">
    <property type="entry name" value="PRK01202.1"/>
    <property type="match status" value="1"/>
</dbReference>
<evidence type="ECO:0000256" key="1">
    <source>
        <dbReference type="ARBA" id="ARBA00009249"/>
    </source>
</evidence>
<dbReference type="OrthoDB" id="10264154at2759"/>
<dbReference type="Gene3D" id="2.40.50.100">
    <property type="match status" value="1"/>
</dbReference>
<dbReference type="InterPro" id="IPR002930">
    <property type="entry name" value="GCV_H"/>
</dbReference>
<dbReference type="AlphaFoldDB" id="I7M0D6"/>
<dbReference type="SUPFAM" id="SSF51230">
    <property type="entry name" value="Single hybrid motif"/>
    <property type="match status" value="1"/>
</dbReference>
<evidence type="ECO:0000256" key="2">
    <source>
        <dbReference type="ARBA" id="ARBA00022823"/>
    </source>
</evidence>
<evidence type="ECO:0000313" key="8">
    <source>
        <dbReference type="Proteomes" id="UP000009168"/>
    </source>
</evidence>
<dbReference type="InterPro" id="IPR003016">
    <property type="entry name" value="2-oxoA_DH_lipoyl-BS"/>
</dbReference>
<sequence length="160" mass="18107">MLSRLVKSQVCALRNFKALQNKFQMNFAVVRKFTKEHEWVDYDEEAKTGTIGITAYAAQELGDIVHIEFPDVGTKFKVGESIGSIESVKVAADVYAPVDGEIEQINEIVNEDPALVNQDPNLNWFLKLKVTNEAQIRELFTEKQYQRFLEDLKSGNAGSH</sequence>
<dbReference type="HAMAP" id="MF_00272">
    <property type="entry name" value="GcvH"/>
    <property type="match status" value="1"/>
</dbReference>
<dbReference type="eggNOG" id="KOG3373">
    <property type="taxonomic scope" value="Eukaryota"/>
</dbReference>
<comment type="subcellular location">
    <subcellularLocation>
        <location evidence="5">Mitochondrion</location>
    </subcellularLocation>
</comment>
<dbReference type="RefSeq" id="XP_001007618.1">
    <property type="nucleotide sequence ID" value="XM_001007618.1"/>
</dbReference>
<dbReference type="KEGG" id="tet:TTHERM_00058850"/>
<gene>
    <name evidence="7" type="ORF">TTHERM_00058850</name>
</gene>
<comment type="similarity">
    <text evidence="1 5">Belongs to the GcvH family.</text>
</comment>
<keyword evidence="8" id="KW-1185">Reference proteome</keyword>
<dbReference type="NCBIfam" id="TIGR00527">
    <property type="entry name" value="gcvH"/>
    <property type="match status" value="1"/>
</dbReference>
<organism evidence="7 8">
    <name type="scientific">Tetrahymena thermophila (strain SB210)</name>
    <dbReference type="NCBI Taxonomy" id="312017"/>
    <lineage>
        <taxon>Eukaryota</taxon>
        <taxon>Sar</taxon>
        <taxon>Alveolata</taxon>
        <taxon>Ciliophora</taxon>
        <taxon>Intramacronucleata</taxon>
        <taxon>Oligohymenophorea</taxon>
        <taxon>Hymenostomatida</taxon>
        <taxon>Tetrahymenina</taxon>
        <taxon>Tetrahymenidae</taxon>
        <taxon>Tetrahymena</taxon>
    </lineage>
</organism>
<reference evidence="8" key="1">
    <citation type="journal article" date="2006" name="PLoS Biol.">
        <title>Macronuclear genome sequence of the ciliate Tetrahymena thermophila, a model eukaryote.</title>
        <authorList>
            <person name="Eisen J.A."/>
            <person name="Coyne R.S."/>
            <person name="Wu M."/>
            <person name="Wu D."/>
            <person name="Thiagarajan M."/>
            <person name="Wortman J.R."/>
            <person name="Badger J.H."/>
            <person name="Ren Q."/>
            <person name="Amedeo P."/>
            <person name="Jones K.M."/>
            <person name="Tallon L.J."/>
            <person name="Delcher A.L."/>
            <person name="Salzberg S.L."/>
            <person name="Silva J.C."/>
            <person name="Haas B.J."/>
            <person name="Majoros W.H."/>
            <person name="Farzad M."/>
            <person name="Carlton J.M."/>
            <person name="Smith R.K. Jr."/>
            <person name="Garg J."/>
            <person name="Pearlman R.E."/>
            <person name="Karrer K.M."/>
            <person name="Sun L."/>
            <person name="Manning G."/>
            <person name="Elde N.C."/>
            <person name="Turkewitz A.P."/>
            <person name="Asai D.J."/>
            <person name="Wilkes D.E."/>
            <person name="Wang Y."/>
            <person name="Cai H."/>
            <person name="Collins K."/>
            <person name="Stewart B.A."/>
            <person name="Lee S.R."/>
            <person name="Wilamowska K."/>
            <person name="Weinberg Z."/>
            <person name="Ruzzo W.L."/>
            <person name="Wloga D."/>
            <person name="Gaertig J."/>
            <person name="Frankel J."/>
            <person name="Tsao C.-C."/>
            <person name="Gorovsky M.A."/>
            <person name="Keeling P.J."/>
            <person name="Waller R.F."/>
            <person name="Patron N.J."/>
            <person name="Cherry J.M."/>
            <person name="Stover N.A."/>
            <person name="Krieger C.J."/>
            <person name="del Toro C."/>
            <person name="Ryder H.F."/>
            <person name="Williamson S.C."/>
            <person name="Barbeau R.A."/>
            <person name="Hamilton E.P."/>
            <person name="Orias E."/>
        </authorList>
    </citation>
    <scope>NUCLEOTIDE SEQUENCE [LARGE SCALE GENOMIC DNA]</scope>
    <source>
        <strain evidence="8">SB210</strain>
    </source>
</reference>
<dbReference type="OMA" id="KEHEWIR"/>
<keyword evidence="5" id="KW-0496">Mitochondrion</keyword>
<proteinExistence type="inferred from homology"/>
<evidence type="ECO:0000256" key="4">
    <source>
        <dbReference type="PIRSR" id="PIRSR617453-50"/>
    </source>
</evidence>
<dbReference type="GO" id="GO:0009249">
    <property type="term" value="P:protein lipoylation"/>
    <property type="evidence" value="ECO:0007669"/>
    <property type="project" value="TreeGrafter"/>
</dbReference>
<name>I7M0D6_TETTS</name>
<dbReference type="GO" id="GO:0005739">
    <property type="term" value="C:mitochondrion"/>
    <property type="evidence" value="ECO:0007669"/>
    <property type="project" value="UniProtKB-SubCell"/>
</dbReference>
<dbReference type="FunCoup" id="I7M0D6">
    <property type="interactions" value="169"/>
</dbReference>
<evidence type="ECO:0000256" key="3">
    <source>
        <dbReference type="ARBA" id="ARBA00022946"/>
    </source>
</evidence>
<evidence type="ECO:0000256" key="5">
    <source>
        <dbReference type="RuleBase" id="RU364055"/>
    </source>
</evidence>
<comment type="cofactor">
    <cofactor evidence="5">
        <name>(R)-lipoate</name>
        <dbReference type="ChEBI" id="CHEBI:83088"/>
    </cofactor>
    <text evidence="5">Binds 1 lipoyl cofactor covalently.</text>
</comment>
<evidence type="ECO:0000259" key="6">
    <source>
        <dbReference type="PROSITE" id="PS50968"/>
    </source>
</evidence>
<dbReference type="InterPro" id="IPR000089">
    <property type="entry name" value="Biotin_lipoyl"/>
</dbReference>
<feature type="modified residue" description="N6-lipoyllysine" evidence="4">
    <location>
        <position position="89"/>
    </location>
</feature>
<dbReference type="InterPro" id="IPR033753">
    <property type="entry name" value="GCV_H/Fam206"/>
</dbReference>
<comment type="function">
    <text evidence="5">The H protein shuttles the methylamine group of glycine from the P protein to the T protein.</text>
</comment>
<dbReference type="InParanoid" id="I7M0D6"/>
<comment type="subunit">
    <text evidence="5">The glycine cleavage system is composed of four proteins: P, T, L and H.</text>
</comment>
<dbReference type="HOGENOM" id="CLU_097408_2_0_1"/>
<dbReference type="PANTHER" id="PTHR11715">
    <property type="entry name" value="GLYCINE CLEAVAGE SYSTEM H PROTEIN"/>
    <property type="match status" value="1"/>
</dbReference>
<dbReference type="EMBL" id="GG662853">
    <property type="protein sequence ID" value="EAR87373.1"/>
    <property type="molecule type" value="Genomic_DNA"/>
</dbReference>
<dbReference type="GeneID" id="7829549"/>
<accession>I7M0D6</accession>
<feature type="domain" description="Lipoyl-binding" evidence="6">
    <location>
        <begin position="48"/>
        <end position="129"/>
    </location>
</feature>
<dbReference type="PANTHER" id="PTHR11715:SF3">
    <property type="entry name" value="GLYCINE CLEAVAGE SYSTEM H PROTEIN-RELATED"/>
    <property type="match status" value="1"/>
</dbReference>
<keyword evidence="3 5" id="KW-0809">Transit peptide</keyword>
<dbReference type="InterPro" id="IPR017453">
    <property type="entry name" value="GCV_H_sub"/>
</dbReference>
<dbReference type="Proteomes" id="UP000009168">
    <property type="component" value="Unassembled WGS sequence"/>
</dbReference>
<dbReference type="InterPro" id="IPR011053">
    <property type="entry name" value="Single_hybrid_motif"/>
</dbReference>
<dbReference type="CDD" id="cd06848">
    <property type="entry name" value="GCS_H"/>
    <property type="match status" value="1"/>
</dbReference>
<dbReference type="PROSITE" id="PS50968">
    <property type="entry name" value="BIOTINYL_LIPOYL"/>
    <property type="match status" value="1"/>
</dbReference>
<evidence type="ECO:0000313" key="7">
    <source>
        <dbReference type="EMBL" id="EAR87373.1"/>
    </source>
</evidence>
<protein>
    <recommendedName>
        <fullName evidence="5">Glycine cleavage system H protein</fullName>
    </recommendedName>
</protein>